<dbReference type="PANTHER" id="PTHR11879:SF55">
    <property type="entry name" value="GLUTAMATE OXALOACETATE TRANSAMINASE 1, ISOFORM B"/>
    <property type="match status" value="1"/>
</dbReference>
<comment type="similarity">
    <text evidence="2">Belongs to the class-I pyridoxal-phosphate-dependent aminotransferase family.</text>
</comment>
<organism evidence="9 10">
    <name type="scientific">Venturia inaequalis</name>
    <name type="common">Apple scab fungus</name>
    <dbReference type="NCBI Taxonomy" id="5025"/>
    <lineage>
        <taxon>Eukaryota</taxon>
        <taxon>Fungi</taxon>
        <taxon>Dikarya</taxon>
        <taxon>Ascomycota</taxon>
        <taxon>Pezizomycotina</taxon>
        <taxon>Dothideomycetes</taxon>
        <taxon>Pleosporomycetidae</taxon>
        <taxon>Venturiales</taxon>
        <taxon>Venturiaceae</taxon>
        <taxon>Venturia</taxon>
    </lineage>
</organism>
<proteinExistence type="inferred from homology"/>
<comment type="caution">
    <text evidence="9">The sequence shown here is derived from an EMBL/GenBank/DDBJ whole genome shotgun (WGS) entry which is preliminary data.</text>
</comment>
<dbReference type="InterPro" id="IPR015421">
    <property type="entry name" value="PyrdxlP-dep_Trfase_major"/>
</dbReference>
<dbReference type="GO" id="GO:0030170">
    <property type="term" value="F:pyridoxal phosphate binding"/>
    <property type="evidence" value="ECO:0007669"/>
    <property type="project" value="InterPro"/>
</dbReference>
<dbReference type="GO" id="GO:0005829">
    <property type="term" value="C:cytosol"/>
    <property type="evidence" value="ECO:0007669"/>
    <property type="project" value="TreeGrafter"/>
</dbReference>
<dbReference type="InterPro" id="IPR000796">
    <property type="entry name" value="Asp_trans"/>
</dbReference>
<evidence type="ECO:0000259" key="8">
    <source>
        <dbReference type="Pfam" id="PF00155"/>
    </source>
</evidence>
<name>A0A8H3UNW9_VENIN</name>
<evidence type="ECO:0000256" key="1">
    <source>
        <dbReference type="ARBA" id="ARBA00001933"/>
    </source>
</evidence>
<dbReference type="Gene3D" id="3.90.1150.10">
    <property type="entry name" value="Aspartate Aminotransferase, domain 1"/>
    <property type="match status" value="1"/>
</dbReference>
<dbReference type="InterPro" id="IPR004838">
    <property type="entry name" value="NHTrfase_class1_PyrdxlP-BS"/>
</dbReference>
<dbReference type="PRINTS" id="PR00799">
    <property type="entry name" value="TRANSAMINASE"/>
</dbReference>
<gene>
    <name evidence="9" type="ORF">BLS_004185</name>
</gene>
<dbReference type="GO" id="GO:0004069">
    <property type="term" value="F:L-aspartate:2-oxoglutarate aminotransferase activity"/>
    <property type="evidence" value="ECO:0007669"/>
    <property type="project" value="UniProtKB-EC"/>
</dbReference>
<accession>A0A8H3UNW9</accession>
<evidence type="ECO:0000256" key="5">
    <source>
        <dbReference type="ARBA" id="ARBA00022679"/>
    </source>
</evidence>
<evidence type="ECO:0000256" key="6">
    <source>
        <dbReference type="ARBA" id="ARBA00022898"/>
    </source>
</evidence>
<comment type="catalytic activity">
    <reaction evidence="7">
        <text>L-aspartate + 2-oxoglutarate = oxaloacetate + L-glutamate</text>
        <dbReference type="Rhea" id="RHEA:21824"/>
        <dbReference type="ChEBI" id="CHEBI:16452"/>
        <dbReference type="ChEBI" id="CHEBI:16810"/>
        <dbReference type="ChEBI" id="CHEBI:29985"/>
        <dbReference type="ChEBI" id="CHEBI:29991"/>
        <dbReference type="EC" id="2.6.1.1"/>
    </reaction>
</comment>
<evidence type="ECO:0000256" key="4">
    <source>
        <dbReference type="ARBA" id="ARBA00022576"/>
    </source>
</evidence>
<keyword evidence="6" id="KW-0663">Pyridoxal phosphate</keyword>
<dbReference type="CDD" id="cd00609">
    <property type="entry name" value="AAT_like"/>
    <property type="match status" value="1"/>
</dbReference>
<feature type="domain" description="Aminotransferase class I/classII large" evidence="8">
    <location>
        <begin position="76"/>
        <end position="447"/>
    </location>
</feature>
<keyword evidence="4 7" id="KW-0032">Aminotransferase</keyword>
<dbReference type="InterPro" id="IPR015422">
    <property type="entry name" value="PyrdxlP-dep_Trfase_small"/>
</dbReference>
<reference evidence="9 10" key="1">
    <citation type="submission" date="2019-11" db="EMBL/GenBank/DDBJ databases">
        <title>Venturia inaequalis Genome Resource.</title>
        <authorList>
            <person name="Lichtner F.J."/>
        </authorList>
    </citation>
    <scope>NUCLEOTIDE SEQUENCE [LARGE SCALE GENOMIC DNA]</scope>
    <source>
        <strain evidence="9">Bline_iso_100314</strain>
    </source>
</reference>
<protein>
    <recommendedName>
        <fullName evidence="7">Aspartate aminotransferase</fullName>
        <ecNumber evidence="7">2.6.1.1</ecNumber>
    </recommendedName>
</protein>
<comment type="miscellaneous">
    <text evidence="7">In eukaryotes there are cytoplasmic, mitochondrial and chloroplastic isozymes.</text>
</comment>
<comment type="cofactor">
    <cofactor evidence="1">
        <name>pyridoxal 5'-phosphate</name>
        <dbReference type="ChEBI" id="CHEBI:597326"/>
    </cofactor>
</comment>
<evidence type="ECO:0000256" key="7">
    <source>
        <dbReference type="RuleBase" id="RU000480"/>
    </source>
</evidence>
<evidence type="ECO:0000256" key="3">
    <source>
        <dbReference type="ARBA" id="ARBA00011738"/>
    </source>
</evidence>
<dbReference type="OrthoDB" id="6752799at2759"/>
<dbReference type="InterPro" id="IPR015424">
    <property type="entry name" value="PyrdxlP-dep_Trfase"/>
</dbReference>
<dbReference type="Gene3D" id="3.40.640.10">
    <property type="entry name" value="Type I PLP-dependent aspartate aminotransferase-like (Major domain)"/>
    <property type="match status" value="1"/>
</dbReference>
<evidence type="ECO:0000313" key="10">
    <source>
        <dbReference type="Proteomes" id="UP000433883"/>
    </source>
</evidence>
<dbReference type="EC" id="2.6.1.1" evidence="7"/>
<dbReference type="Proteomes" id="UP000433883">
    <property type="component" value="Unassembled WGS sequence"/>
</dbReference>
<dbReference type="InterPro" id="IPR004839">
    <property type="entry name" value="Aminotransferase_I/II_large"/>
</dbReference>
<sequence length="471" mass="53082">MASINEFLPFRRPERDSVSSSVYTTETFLGGDIISMINEFEAENQRAYSFFAEAPYIKPDAIFDVTRIYDADTFPQKVNLGQGTYRDENGDPWILPSVRMAKEKVKKCGHEYLPIAGLKEFRDGAVDLIFHDMEISKERGKILMKREKKIASCQSISGTGSLLLAGLVFRHISQAPRSVYITDPTWSNHRLLFETMGFTVKSIPYFKNSAFDFFTFISALVAADEGSIVILHTCAHNPTGCDPTRDQWMEIASIIKQRRLFPIFDSAYLGFNSGSVDEDKWPIRYFTQEMGMEAAVCLSFAKNMGLYGERIGLVAFVVRDPGLAVNVQSVLENCQRATVSGPPAHGARIASEVLNDPVIREQWGRDLLIMSGRIRAMRARLYFCLLEMETPGDWSCLVEQTGMFGYTGLNAAQVQYLADEYHVYMAETGRISIAGLNEGNVEYFARTVDCAVRYVNSDEDRNNLDALAERW</sequence>
<dbReference type="GO" id="GO:0006532">
    <property type="term" value="P:aspartate biosynthetic process"/>
    <property type="evidence" value="ECO:0007669"/>
    <property type="project" value="TreeGrafter"/>
</dbReference>
<keyword evidence="5 7" id="KW-0808">Transferase</keyword>
<dbReference type="Pfam" id="PF00155">
    <property type="entry name" value="Aminotran_1_2"/>
    <property type="match status" value="1"/>
</dbReference>
<evidence type="ECO:0000256" key="2">
    <source>
        <dbReference type="ARBA" id="ARBA00007441"/>
    </source>
</evidence>
<dbReference type="SUPFAM" id="SSF53383">
    <property type="entry name" value="PLP-dependent transferases"/>
    <property type="match status" value="1"/>
</dbReference>
<dbReference type="AlphaFoldDB" id="A0A8H3UNW9"/>
<dbReference type="PROSITE" id="PS00105">
    <property type="entry name" value="AA_TRANSFER_CLASS_1"/>
    <property type="match status" value="1"/>
</dbReference>
<comment type="subunit">
    <text evidence="3 7">Homodimer.</text>
</comment>
<evidence type="ECO:0000313" key="9">
    <source>
        <dbReference type="EMBL" id="KAE9972094.1"/>
    </source>
</evidence>
<dbReference type="EMBL" id="WNWQ01000274">
    <property type="protein sequence ID" value="KAE9972094.1"/>
    <property type="molecule type" value="Genomic_DNA"/>
</dbReference>
<dbReference type="PANTHER" id="PTHR11879">
    <property type="entry name" value="ASPARTATE AMINOTRANSFERASE"/>
    <property type="match status" value="1"/>
</dbReference>